<accession>A0A1Z5RBA1</accession>
<dbReference type="PANTHER" id="PTHR33086">
    <property type="entry name" value="OS05G0468200 PROTEIN-RELATED"/>
    <property type="match status" value="1"/>
</dbReference>
<dbReference type="InParanoid" id="A0A1Z5RBA1"/>
<dbReference type="STRING" id="4558.A0A1Z5RBA1"/>
<dbReference type="InterPro" id="IPR011676">
    <property type="entry name" value="DUF1618"/>
</dbReference>
<dbReference type="eggNOG" id="ENOG502R1VC">
    <property type="taxonomic scope" value="Eukaryota"/>
</dbReference>
<dbReference type="AlphaFoldDB" id="A0A1Z5RBA1"/>
<dbReference type="PANTHER" id="PTHR33086:SF96">
    <property type="entry name" value="DUF1618 DOMAIN-CONTAINING PROTEIN"/>
    <property type="match status" value="1"/>
</dbReference>
<dbReference type="OMA" id="INADPCA"/>
<dbReference type="Gramene" id="OQU80987">
    <property type="protein sequence ID" value="OQU80987"/>
    <property type="gene ID" value="SORBI_3007G217900"/>
</dbReference>
<name>A0A1Z5RBA1_SORBI</name>
<keyword evidence="4" id="KW-1185">Reference proteome</keyword>
<feature type="region of interest" description="Disordered" evidence="1">
    <location>
        <begin position="93"/>
        <end position="121"/>
    </location>
</feature>
<protein>
    <recommendedName>
        <fullName evidence="2">DUF1618 domain-containing protein</fullName>
    </recommendedName>
</protein>
<sequence length="526" mass="57701">GGCWIHRIVCPPTTAHPGRPAEEVRIRGHVPTLQKLKAQRLAPGQAQAVRVSGSPWSGLGLLGGSGGDGIPPAPACFRCGGLQARQRQNLRARAGANQDAPFPRSPPNITTAADPATPPPTSPWVILGSIPRVAEIEGAADVSLALTAPPRVSRLSISPRVFPDRPTPQSFPFVLATDPSGLLLLSAILDAPLTRVDVDRPDATRRSMYWRDDDPRYFVLDAATGSALRLPDPASQEPVEHQALLGLLACPGGAGRYVVSELLPLIGSDTVKPYTATLRCYYFDVGEWVQKSVRYPLPPRPLAPLRTLALHGRLWWADYSWGVITADPFADYPVLSFVPLPRPCVLQSREAWGVLDQLRYVGISAGSLRFVDTYRREGAPNKVTVWTLPHPYATEWMLEHEATFADIWADDTYKATGLPKKIPVLALIHPHNPAVVYFFLEDYLFAVDVPARKVVECDRYHLVAPPRDYEIANRFVRAWELPRAVSSGLVNWSSDIGSSEPTKALPSTKMPGDYHLVGNMRMKFIG</sequence>
<gene>
    <name evidence="3" type="ORF">SORBI_3007G217900</name>
</gene>
<feature type="non-terminal residue" evidence="3">
    <location>
        <position position="1"/>
    </location>
</feature>
<proteinExistence type="predicted"/>
<dbReference type="Pfam" id="PF07762">
    <property type="entry name" value="DUF1618"/>
    <property type="match status" value="1"/>
</dbReference>
<organism evidence="3 4">
    <name type="scientific">Sorghum bicolor</name>
    <name type="common">Sorghum</name>
    <name type="synonym">Sorghum vulgare</name>
    <dbReference type="NCBI Taxonomy" id="4558"/>
    <lineage>
        <taxon>Eukaryota</taxon>
        <taxon>Viridiplantae</taxon>
        <taxon>Streptophyta</taxon>
        <taxon>Embryophyta</taxon>
        <taxon>Tracheophyta</taxon>
        <taxon>Spermatophyta</taxon>
        <taxon>Magnoliopsida</taxon>
        <taxon>Liliopsida</taxon>
        <taxon>Poales</taxon>
        <taxon>Poaceae</taxon>
        <taxon>PACMAD clade</taxon>
        <taxon>Panicoideae</taxon>
        <taxon>Andropogonodae</taxon>
        <taxon>Andropogoneae</taxon>
        <taxon>Sorghinae</taxon>
        <taxon>Sorghum</taxon>
    </lineage>
</organism>
<evidence type="ECO:0000313" key="3">
    <source>
        <dbReference type="EMBL" id="OQU80987.1"/>
    </source>
</evidence>
<evidence type="ECO:0000256" key="1">
    <source>
        <dbReference type="SAM" id="MobiDB-lite"/>
    </source>
</evidence>
<evidence type="ECO:0000313" key="4">
    <source>
        <dbReference type="Proteomes" id="UP000000768"/>
    </source>
</evidence>
<reference evidence="3 4" key="1">
    <citation type="journal article" date="2009" name="Nature">
        <title>The Sorghum bicolor genome and the diversification of grasses.</title>
        <authorList>
            <person name="Paterson A.H."/>
            <person name="Bowers J.E."/>
            <person name="Bruggmann R."/>
            <person name="Dubchak I."/>
            <person name="Grimwood J."/>
            <person name="Gundlach H."/>
            <person name="Haberer G."/>
            <person name="Hellsten U."/>
            <person name="Mitros T."/>
            <person name="Poliakov A."/>
            <person name="Schmutz J."/>
            <person name="Spannagl M."/>
            <person name="Tang H."/>
            <person name="Wang X."/>
            <person name="Wicker T."/>
            <person name="Bharti A.K."/>
            <person name="Chapman J."/>
            <person name="Feltus F.A."/>
            <person name="Gowik U."/>
            <person name="Grigoriev I.V."/>
            <person name="Lyons E."/>
            <person name="Maher C.A."/>
            <person name="Martis M."/>
            <person name="Narechania A."/>
            <person name="Otillar R.P."/>
            <person name="Penning B.W."/>
            <person name="Salamov A.A."/>
            <person name="Wang Y."/>
            <person name="Zhang L."/>
            <person name="Carpita N.C."/>
            <person name="Freeling M."/>
            <person name="Gingle A.R."/>
            <person name="Hash C.T."/>
            <person name="Keller B."/>
            <person name="Klein P."/>
            <person name="Kresovich S."/>
            <person name="McCann M.C."/>
            <person name="Ming R."/>
            <person name="Peterson D.G."/>
            <person name="Mehboob-ur-Rahman"/>
            <person name="Ware D."/>
            <person name="Westhoff P."/>
            <person name="Mayer K.F."/>
            <person name="Messing J."/>
            <person name="Rokhsar D.S."/>
        </authorList>
    </citation>
    <scope>NUCLEOTIDE SEQUENCE [LARGE SCALE GENOMIC DNA]</scope>
    <source>
        <strain evidence="4">cv. BTx623</strain>
    </source>
</reference>
<evidence type="ECO:0000259" key="2">
    <source>
        <dbReference type="Pfam" id="PF07762"/>
    </source>
</evidence>
<dbReference type="EMBL" id="CM000766">
    <property type="protein sequence ID" value="OQU80987.1"/>
    <property type="molecule type" value="Genomic_DNA"/>
</dbReference>
<reference evidence="4" key="2">
    <citation type="journal article" date="2018" name="Plant J.">
        <title>The Sorghum bicolor reference genome: improved assembly, gene annotations, a transcriptome atlas, and signatures of genome organization.</title>
        <authorList>
            <person name="McCormick R.F."/>
            <person name="Truong S.K."/>
            <person name="Sreedasyam A."/>
            <person name="Jenkins J."/>
            <person name="Shu S."/>
            <person name="Sims D."/>
            <person name="Kennedy M."/>
            <person name="Amirebrahimi M."/>
            <person name="Weers B.D."/>
            <person name="McKinley B."/>
            <person name="Mattison A."/>
            <person name="Morishige D.T."/>
            <person name="Grimwood J."/>
            <person name="Schmutz J."/>
            <person name="Mullet J.E."/>
        </authorList>
    </citation>
    <scope>NUCLEOTIDE SEQUENCE [LARGE SCALE GENOMIC DNA]</scope>
    <source>
        <strain evidence="4">cv. BTx623</strain>
    </source>
</reference>
<feature type="domain" description="DUF1618" evidence="2">
    <location>
        <begin position="316"/>
        <end position="437"/>
    </location>
</feature>
<dbReference type="Proteomes" id="UP000000768">
    <property type="component" value="Chromosome 7"/>
</dbReference>